<evidence type="ECO:0000259" key="1">
    <source>
        <dbReference type="SMART" id="SM00507"/>
    </source>
</evidence>
<dbReference type="Proteomes" id="UP000199074">
    <property type="component" value="Unassembled WGS sequence"/>
</dbReference>
<keyword evidence="3" id="KW-1185">Reference proteome</keyword>
<dbReference type="SMART" id="SM00507">
    <property type="entry name" value="HNHc"/>
    <property type="match status" value="1"/>
</dbReference>
<dbReference type="STRING" id="429728.SAMN05216456_1921"/>
<organism evidence="2 3">
    <name type="scientific">Devosia crocina</name>
    <dbReference type="NCBI Taxonomy" id="429728"/>
    <lineage>
        <taxon>Bacteria</taxon>
        <taxon>Pseudomonadati</taxon>
        <taxon>Pseudomonadota</taxon>
        <taxon>Alphaproteobacteria</taxon>
        <taxon>Hyphomicrobiales</taxon>
        <taxon>Devosiaceae</taxon>
        <taxon>Devosia</taxon>
    </lineage>
</organism>
<reference evidence="2 3" key="1">
    <citation type="submission" date="2016-10" db="EMBL/GenBank/DDBJ databases">
        <authorList>
            <person name="de Groot N.N."/>
        </authorList>
    </citation>
    <scope>NUCLEOTIDE SEQUENCE [LARGE SCALE GENOMIC DNA]</scope>
    <source>
        <strain evidence="2 3">IPL20</strain>
    </source>
</reference>
<gene>
    <name evidence="2" type="ORF">SAMN05216456_1921</name>
</gene>
<dbReference type="OrthoDB" id="5292295at2"/>
<dbReference type="InterPro" id="IPR003615">
    <property type="entry name" value="HNH_nuc"/>
</dbReference>
<evidence type="ECO:0000313" key="3">
    <source>
        <dbReference type="Proteomes" id="UP000199074"/>
    </source>
</evidence>
<proteinExistence type="predicted"/>
<accession>A0A1I7NEZ4</accession>
<dbReference type="RefSeq" id="WP_092423629.1">
    <property type="nucleotide sequence ID" value="NZ_FPCK01000001.1"/>
</dbReference>
<feature type="domain" description="HNH nuclease" evidence="1">
    <location>
        <begin position="47"/>
        <end position="107"/>
    </location>
</feature>
<dbReference type="AlphaFoldDB" id="A0A1I7NEZ4"/>
<sequence length="118" mass="13453">MAKVPALKPAVAKMAPRIASMRETRDTAQSFNINEVRRWYRSARWAQLRQDVLVRDLCRCQRTGVLLAGKAPAPNSAVVHHKVPHKGDEQLFWDINNLEAVSKAWHDSEAQREERRGG</sequence>
<protein>
    <recommendedName>
        <fullName evidence="1">HNH nuclease domain-containing protein</fullName>
    </recommendedName>
</protein>
<evidence type="ECO:0000313" key="2">
    <source>
        <dbReference type="EMBL" id="SFV33210.1"/>
    </source>
</evidence>
<dbReference type="EMBL" id="FPCK01000001">
    <property type="protein sequence ID" value="SFV33210.1"/>
    <property type="molecule type" value="Genomic_DNA"/>
</dbReference>
<name>A0A1I7NEZ4_9HYPH</name>